<comment type="caution">
    <text evidence="1">The sequence shown here is derived from an EMBL/GenBank/DDBJ whole genome shotgun (WGS) entry which is preliminary data.</text>
</comment>
<dbReference type="Proteomes" id="UP001430700">
    <property type="component" value="Unassembled WGS sequence"/>
</dbReference>
<evidence type="ECO:0000313" key="2">
    <source>
        <dbReference type="Proteomes" id="UP001430700"/>
    </source>
</evidence>
<accession>A0ABS8LV46</accession>
<protein>
    <submittedName>
        <fullName evidence="1">Uncharacterized protein</fullName>
    </submittedName>
</protein>
<name>A0ABS8LV46_9FLAO</name>
<gene>
    <name evidence="1" type="ORF">LNQ34_01600</name>
</gene>
<sequence length="215" mass="24624">MLKTILYLSLFTAIIVNGQPKVSKTSGTEKNRSQNKTSANFNLSKRINSYPFNKTSQIKIISYNLSSDGMTRISKATYNKETGRTVTTLDYNIGLELPRNNLDSLSLENVTQIKTLNLPQVEKLSDILYNSCSRLNTNCSQIIRGCYLPRNAILFFDETGKVFEYLELSFECKTKETFGKIENLDLSDYMYNDLEKYFNEMGVRTKYEILTSPSK</sequence>
<dbReference type="EMBL" id="JAJJMN010000001">
    <property type="protein sequence ID" value="MCC9016467.1"/>
    <property type="molecule type" value="Genomic_DNA"/>
</dbReference>
<reference evidence="1" key="1">
    <citation type="submission" date="2021-11" db="EMBL/GenBank/DDBJ databases">
        <title>Description of novel Flavobacterium species.</title>
        <authorList>
            <person name="Saticioglu I.B."/>
            <person name="Ay H."/>
            <person name="Altun S."/>
            <person name="Duman M."/>
        </authorList>
    </citation>
    <scope>NUCLEOTIDE SEQUENCE</scope>
    <source>
        <strain evidence="1">F-126</strain>
    </source>
</reference>
<evidence type="ECO:0000313" key="1">
    <source>
        <dbReference type="EMBL" id="MCC9016467.1"/>
    </source>
</evidence>
<keyword evidence="2" id="KW-1185">Reference proteome</keyword>
<organism evidence="1 2">
    <name type="scientific">Flavobacterium lipolyticum</name>
    <dbReference type="NCBI Taxonomy" id="2893754"/>
    <lineage>
        <taxon>Bacteria</taxon>
        <taxon>Pseudomonadati</taxon>
        <taxon>Bacteroidota</taxon>
        <taxon>Flavobacteriia</taxon>
        <taxon>Flavobacteriales</taxon>
        <taxon>Flavobacteriaceae</taxon>
        <taxon>Flavobacterium</taxon>
    </lineage>
</organism>
<dbReference type="RefSeq" id="WP_202704261.1">
    <property type="nucleotide sequence ID" value="NZ_JAJJMN010000001.1"/>
</dbReference>
<proteinExistence type="predicted"/>